<feature type="compositionally biased region" description="Polar residues" evidence="1">
    <location>
        <begin position="623"/>
        <end position="675"/>
    </location>
</feature>
<feature type="compositionally biased region" description="Polar residues" evidence="1">
    <location>
        <begin position="379"/>
        <end position="397"/>
    </location>
</feature>
<feature type="compositionally biased region" description="Acidic residues" evidence="1">
    <location>
        <begin position="318"/>
        <end position="327"/>
    </location>
</feature>
<name>A0ABN9MKT8_9NEOB</name>
<feature type="compositionally biased region" description="Polar residues" evidence="1">
    <location>
        <begin position="576"/>
        <end position="591"/>
    </location>
</feature>
<feature type="compositionally biased region" description="Acidic residues" evidence="1">
    <location>
        <begin position="555"/>
        <end position="569"/>
    </location>
</feature>
<dbReference type="EMBL" id="CAUEEQ010072078">
    <property type="protein sequence ID" value="CAJ0966105.1"/>
    <property type="molecule type" value="Genomic_DNA"/>
</dbReference>
<feature type="compositionally biased region" description="Acidic residues" evidence="1">
    <location>
        <begin position="750"/>
        <end position="760"/>
    </location>
</feature>
<feature type="compositionally biased region" description="Acidic residues" evidence="1">
    <location>
        <begin position="512"/>
        <end position="526"/>
    </location>
</feature>
<gene>
    <name evidence="2" type="ORF">RIMI_LOCUS20953572</name>
</gene>
<dbReference type="Proteomes" id="UP001176940">
    <property type="component" value="Unassembled WGS sequence"/>
</dbReference>
<feature type="compositionally biased region" description="Acidic residues" evidence="1">
    <location>
        <begin position="695"/>
        <end position="704"/>
    </location>
</feature>
<feature type="region of interest" description="Disordered" evidence="1">
    <location>
        <begin position="106"/>
        <end position="719"/>
    </location>
</feature>
<evidence type="ECO:0000256" key="1">
    <source>
        <dbReference type="SAM" id="MobiDB-lite"/>
    </source>
</evidence>
<sequence length="775" mass="81418">MPGFSLPVWSHWDDWNSFLLDLDEFGDQKKRRKKVPKSKLRSWNDPGIVTDHQWVVRPGHETRDLVIQGKTIAKMEAVPFAEFRTHPFQLAPCRLGRKGFLPWIAPTSASPTKTQKSPTPTASKAKAAAPRAAKTTAAKAKKGSPKTAAVTPASKSRTTARKSSTMVTMEKSEELDHDSEFVPSTPEATAPSNVLTSNQKSPVRPTAQQSMADDSSESSETESEEEPVVQKKTTSPKKRTIHASPAKVASAQAPKPEAAAQDSESSDESDSEPEMKAAQVPTPIVVATKSRAKPTAVTPASQSSAAAVRSPAKMVADESSEESDSDDAPSSAVKPPGLTIGNPSPKPSVPIPALVPDSDAESESSHSSDSELQPGQKVIASQNKTAVKPPTSASKTIVTGKMVAQSKPSQDSPDTSESSEEEPPAAVATPQQRSLALGAKGIREVVSAAQPDEESSSEESEDDSDELVKPVSQKVPTPAVTASKLKSTIVPTAVTPLSQGSFAAVKIPAEMAADETSEESDSDDEPCPVVKTPGLTRGTPSPKTSAPIPARVADSDADSESSDSSDSEENVGLKDQASQTKITANRSSSVVKTEVDEKTVAQSKPSQDSSETSESEDEKPQLSVATPQQRKTALGATPQQRKTALGATPQQIKPTLAATPQQIKPTLAATPQQIKPTLAAKGMQGIPAVARSDESSSEETEDSDEPGKSVPTPALSARNLKSISKSTALTPASQISVAAVRSPAKMAADESSEDSDSDDEVTSLFSYFSYICVNG</sequence>
<proteinExistence type="predicted"/>
<feature type="compositionally biased region" description="Basic and acidic residues" evidence="1">
    <location>
        <begin position="170"/>
        <end position="180"/>
    </location>
</feature>
<evidence type="ECO:0000313" key="3">
    <source>
        <dbReference type="Proteomes" id="UP001176940"/>
    </source>
</evidence>
<feature type="compositionally biased region" description="Acidic residues" evidence="1">
    <location>
        <begin position="214"/>
        <end position="227"/>
    </location>
</feature>
<accession>A0ABN9MKT8</accession>
<keyword evidence="3" id="KW-1185">Reference proteome</keyword>
<organism evidence="2 3">
    <name type="scientific">Ranitomeya imitator</name>
    <name type="common">mimic poison frog</name>
    <dbReference type="NCBI Taxonomy" id="111125"/>
    <lineage>
        <taxon>Eukaryota</taxon>
        <taxon>Metazoa</taxon>
        <taxon>Chordata</taxon>
        <taxon>Craniata</taxon>
        <taxon>Vertebrata</taxon>
        <taxon>Euteleostomi</taxon>
        <taxon>Amphibia</taxon>
        <taxon>Batrachia</taxon>
        <taxon>Anura</taxon>
        <taxon>Neobatrachia</taxon>
        <taxon>Hyloidea</taxon>
        <taxon>Dendrobatidae</taxon>
        <taxon>Dendrobatinae</taxon>
        <taxon>Ranitomeya</taxon>
    </lineage>
</organism>
<comment type="caution">
    <text evidence="2">The sequence shown here is derived from an EMBL/GenBank/DDBJ whole genome shotgun (WGS) entry which is preliminary data.</text>
</comment>
<feature type="compositionally biased region" description="Low complexity" evidence="1">
    <location>
        <begin position="145"/>
        <end position="165"/>
    </location>
</feature>
<feature type="compositionally biased region" description="Low complexity" evidence="1">
    <location>
        <begin position="106"/>
        <end position="138"/>
    </location>
</feature>
<reference evidence="2" key="1">
    <citation type="submission" date="2023-07" db="EMBL/GenBank/DDBJ databases">
        <authorList>
            <person name="Stuckert A."/>
        </authorList>
    </citation>
    <scope>NUCLEOTIDE SEQUENCE</scope>
</reference>
<feature type="compositionally biased region" description="Low complexity" evidence="1">
    <location>
        <begin position="249"/>
        <end position="263"/>
    </location>
</feature>
<feature type="compositionally biased region" description="Acidic residues" evidence="1">
    <location>
        <begin position="451"/>
        <end position="465"/>
    </location>
</feature>
<protein>
    <submittedName>
        <fullName evidence="2">Uncharacterized protein</fullName>
    </submittedName>
</protein>
<feature type="region of interest" description="Disordered" evidence="1">
    <location>
        <begin position="739"/>
        <end position="760"/>
    </location>
</feature>
<evidence type="ECO:0000313" key="2">
    <source>
        <dbReference type="EMBL" id="CAJ0966105.1"/>
    </source>
</evidence>
<feature type="compositionally biased region" description="Polar residues" evidence="1">
    <location>
        <begin position="484"/>
        <end position="501"/>
    </location>
</feature>
<feature type="compositionally biased region" description="Polar residues" evidence="1">
    <location>
        <begin position="186"/>
        <end position="213"/>
    </location>
</feature>